<keyword evidence="2" id="KW-1185">Reference proteome</keyword>
<evidence type="ECO:0000313" key="2">
    <source>
        <dbReference type="Proteomes" id="UP000005632"/>
    </source>
</evidence>
<gene>
    <name evidence="1" type="ordered locus">SpiGrapes_2701</name>
</gene>
<dbReference type="EMBL" id="CP003155">
    <property type="protein sequence ID" value="AEV30459.1"/>
    <property type="molecule type" value="Genomic_DNA"/>
</dbReference>
<accession>G8QVE4</accession>
<name>G8QVE4_SPHPG</name>
<dbReference type="OrthoDB" id="369616at2"/>
<reference evidence="1 2" key="1">
    <citation type="submission" date="2011-11" db="EMBL/GenBank/DDBJ databases">
        <title>Complete sequence of Spirochaeta sp. grapes.</title>
        <authorList>
            <consortium name="US DOE Joint Genome Institute"/>
            <person name="Lucas S."/>
            <person name="Han J."/>
            <person name="Lapidus A."/>
            <person name="Cheng J.-F."/>
            <person name="Goodwin L."/>
            <person name="Pitluck S."/>
            <person name="Peters L."/>
            <person name="Ovchinnikova G."/>
            <person name="Munk A.C."/>
            <person name="Detter J.C."/>
            <person name="Han C."/>
            <person name="Tapia R."/>
            <person name="Land M."/>
            <person name="Hauser L."/>
            <person name="Kyrpides N."/>
            <person name="Ivanova N."/>
            <person name="Pagani I."/>
            <person name="Ritalahtilisa K."/>
            <person name="Loeffler F."/>
            <person name="Woyke T."/>
        </authorList>
    </citation>
    <scope>NUCLEOTIDE SEQUENCE [LARGE SCALE GENOMIC DNA]</scope>
    <source>
        <strain evidence="2">ATCC BAA-1885 / DSM 22778 / Grapes</strain>
    </source>
</reference>
<dbReference type="AlphaFoldDB" id="G8QVE4"/>
<dbReference type="Proteomes" id="UP000005632">
    <property type="component" value="Chromosome"/>
</dbReference>
<organism evidence="1 2">
    <name type="scientific">Sphaerochaeta pleomorpha (strain ATCC BAA-1885 / DSM 22778 / Grapes)</name>
    <dbReference type="NCBI Taxonomy" id="158190"/>
    <lineage>
        <taxon>Bacteria</taxon>
        <taxon>Pseudomonadati</taxon>
        <taxon>Spirochaetota</taxon>
        <taxon>Spirochaetia</taxon>
        <taxon>Spirochaetales</taxon>
        <taxon>Sphaerochaetaceae</taxon>
        <taxon>Sphaerochaeta</taxon>
    </lineage>
</organism>
<evidence type="ECO:0000313" key="1">
    <source>
        <dbReference type="EMBL" id="AEV30459.1"/>
    </source>
</evidence>
<protein>
    <submittedName>
        <fullName evidence="1">Uncharacterized protein</fullName>
    </submittedName>
</protein>
<dbReference type="HOGENOM" id="CLU_1199170_0_0_12"/>
<dbReference type="KEGG" id="sgp:SpiGrapes_2701"/>
<proteinExistence type="predicted"/>
<sequence length="231" mass="25500">MVALAVMAMLSLSSCVVTEDLHILKDNSYSSAFDFSVEDFFIAVLQDFNDFMPSDSNETIMDGAIADFQKALESGISTSNVSMQKLNDNAYKGTFDFTNIEQLFSDLGAGSNQTILVQQGKTLHFNLSMDNYDQLVPVIPFLSDENFEAFGPTYNQGLSEADYLEMISFMLGEEGPGAISKSVITLRINTPGIITTFSNGKKISDQVFEFSFPLIDFLLLAKPISFSVSWK</sequence>